<dbReference type="Gene3D" id="3.90.550.10">
    <property type="entry name" value="Spore Coat Polysaccharide Biosynthesis Protein SpsA, Chain A"/>
    <property type="match status" value="1"/>
</dbReference>
<proteinExistence type="predicted"/>
<dbReference type="EMBL" id="VTFH01000001">
    <property type="protein sequence ID" value="KAA8561482.1"/>
    <property type="molecule type" value="Genomic_DNA"/>
</dbReference>
<dbReference type="InterPro" id="IPR001173">
    <property type="entry name" value="Glyco_trans_2-like"/>
</dbReference>
<evidence type="ECO:0000313" key="3">
    <source>
        <dbReference type="EMBL" id="KAA8561482.1"/>
    </source>
</evidence>
<name>A0A5M9IZV9_9PSED</name>
<evidence type="ECO:0000313" key="4">
    <source>
        <dbReference type="Proteomes" id="UP000323425"/>
    </source>
</evidence>
<dbReference type="Proteomes" id="UP000323425">
    <property type="component" value="Unassembled WGS sequence"/>
</dbReference>
<keyword evidence="1" id="KW-0472">Membrane</keyword>
<sequence>MTKENFTFSVITFNHESYIIEHLESIRFLIENFGSAYNFNLIIADDGSRDRTIELANQWLVVYKALFSNIKVLADGTNRGTCFNYTRLWPLIEGDLFKITAGDDVYSCINIFKETERLRHNDFFSGLPLLLIDGKIGESRSTIFHILATDVIYKGKKLIERLKGISSINTPSLFCNKKFLKDKKLFDFINSYSVTEDFPMMVKIASTYENTNFIQSKEIYIYYRRTSGSTYLIRGSDFDLDKLKIFDYMLSNEKRWPDRLILKNRIYCYKLNNPLLKKLLNIGYHLYLFKVAVNLLPIIKACSESPSSTPIHQAHYDLIANRAAVFLESMQNHTITQ</sequence>
<dbReference type="Pfam" id="PF00535">
    <property type="entry name" value="Glycos_transf_2"/>
    <property type="match status" value="1"/>
</dbReference>
<protein>
    <recommendedName>
        <fullName evidence="2">Glycosyltransferase 2-like domain-containing protein</fullName>
    </recommendedName>
</protein>
<evidence type="ECO:0000256" key="1">
    <source>
        <dbReference type="ARBA" id="ARBA00022519"/>
    </source>
</evidence>
<reference evidence="3 4" key="1">
    <citation type="journal article" date="2018" name="Plant Biotechnol. Rep.">
        <title>Diversity and antifungal activity of endophytic bacteria associated with Panax ginseng seedlings.</title>
        <authorList>
            <person name="Park J.M."/>
            <person name="Hong C.E."/>
            <person name="Jo S.H."/>
        </authorList>
    </citation>
    <scope>NUCLEOTIDE SEQUENCE [LARGE SCALE GENOMIC DNA]</scope>
    <source>
        <strain evidence="3 4">PgKB38</strain>
    </source>
</reference>
<dbReference type="RefSeq" id="WP_102624367.1">
    <property type="nucleotide sequence ID" value="NZ_VTFH01000001.1"/>
</dbReference>
<keyword evidence="1" id="KW-1003">Cell membrane</keyword>
<accession>A0A5M9IZV9</accession>
<organism evidence="3 4">
    <name type="scientific">Pseudomonas extremaustralis</name>
    <dbReference type="NCBI Taxonomy" id="359110"/>
    <lineage>
        <taxon>Bacteria</taxon>
        <taxon>Pseudomonadati</taxon>
        <taxon>Pseudomonadota</taxon>
        <taxon>Gammaproteobacteria</taxon>
        <taxon>Pseudomonadales</taxon>
        <taxon>Pseudomonadaceae</taxon>
        <taxon>Pseudomonas</taxon>
    </lineage>
</organism>
<feature type="domain" description="Glycosyltransferase 2-like" evidence="2">
    <location>
        <begin position="10"/>
        <end position="98"/>
    </location>
</feature>
<dbReference type="InterPro" id="IPR029044">
    <property type="entry name" value="Nucleotide-diphossugar_trans"/>
</dbReference>
<dbReference type="AlphaFoldDB" id="A0A5M9IZV9"/>
<evidence type="ECO:0000259" key="2">
    <source>
        <dbReference type="Pfam" id="PF00535"/>
    </source>
</evidence>
<dbReference type="CDD" id="cd00761">
    <property type="entry name" value="Glyco_tranf_GTA_type"/>
    <property type="match status" value="1"/>
</dbReference>
<keyword evidence="1" id="KW-0997">Cell inner membrane</keyword>
<gene>
    <name evidence="3" type="ORF">FX985_01534</name>
</gene>
<dbReference type="SUPFAM" id="SSF53448">
    <property type="entry name" value="Nucleotide-diphospho-sugar transferases"/>
    <property type="match status" value="1"/>
</dbReference>
<comment type="caution">
    <text evidence="3">The sequence shown here is derived from an EMBL/GenBank/DDBJ whole genome shotgun (WGS) entry which is preliminary data.</text>
</comment>